<protein>
    <submittedName>
        <fullName evidence="1">Uncharacterized protein</fullName>
    </submittedName>
</protein>
<gene>
    <name evidence="1" type="ORF">IAC95_01255</name>
</gene>
<proteinExistence type="predicted"/>
<reference evidence="1" key="1">
    <citation type="submission" date="2020-10" db="EMBL/GenBank/DDBJ databases">
        <authorList>
            <person name="Gilroy R."/>
        </authorList>
    </citation>
    <scope>NUCLEOTIDE SEQUENCE</scope>
    <source>
        <strain evidence="1">CHK121-14286</strain>
    </source>
</reference>
<reference evidence="1" key="2">
    <citation type="journal article" date="2021" name="PeerJ">
        <title>Extensive microbial diversity within the chicken gut microbiome revealed by metagenomics and culture.</title>
        <authorList>
            <person name="Gilroy R."/>
            <person name="Ravi A."/>
            <person name="Getino M."/>
            <person name="Pursley I."/>
            <person name="Horton D.L."/>
            <person name="Alikhan N.F."/>
            <person name="Baker D."/>
            <person name="Gharbi K."/>
            <person name="Hall N."/>
            <person name="Watson M."/>
            <person name="Adriaenssens E.M."/>
            <person name="Foster-Nyarko E."/>
            <person name="Jarju S."/>
            <person name="Secka A."/>
            <person name="Antonio M."/>
            <person name="Oren A."/>
            <person name="Chaudhuri R.R."/>
            <person name="La Ragione R."/>
            <person name="Hildebrand F."/>
            <person name="Pallen M.J."/>
        </authorList>
    </citation>
    <scope>NUCLEOTIDE SEQUENCE</scope>
    <source>
        <strain evidence="1">CHK121-14286</strain>
    </source>
</reference>
<name>A0A9D1E3L5_9BACT</name>
<sequence>MAQSEISLRQNSSGSKNFVTVAYFCDKATEKHRVFTALSLFFKLPAEYAVPFPCVLFRVVGLVKDTLTLSDLLYFSICFVNRRFSHFFLANLFAVAILSDTLCFVREATCHGTAEFCTQKTFLQIRQVKRRFCVFCGKKFLRRRLVLTIILQVGIILL</sequence>
<dbReference type="EMBL" id="DVHL01000011">
    <property type="protein sequence ID" value="HIR65507.1"/>
    <property type="molecule type" value="Genomic_DNA"/>
</dbReference>
<dbReference type="AlphaFoldDB" id="A0A9D1E3L5"/>
<comment type="caution">
    <text evidence="1">The sequence shown here is derived from an EMBL/GenBank/DDBJ whole genome shotgun (WGS) entry which is preliminary data.</text>
</comment>
<evidence type="ECO:0000313" key="1">
    <source>
        <dbReference type="EMBL" id="HIR65507.1"/>
    </source>
</evidence>
<accession>A0A9D1E3L5</accession>
<organism evidence="1 2">
    <name type="scientific">Candidatus Fimimonas gallinarum</name>
    <dbReference type="NCBI Taxonomy" id="2840821"/>
    <lineage>
        <taxon>Bacteria</taxon>
        <taxon>Pseudomonadati</taxon>
        <taxon>Myxococcota</taxon>
        <taxon>Myxococcia</taxon>
        <taxon>Myxococcales</taxon>
        <taxon>Cystobacterineae</taxon>
        <taxon>Myxococcaceae</taxon>
        <taxon>Myxococcaceae incertae sedis</taxon>
        <taxon>Candidatus Fimimonas</taxon>
    </lineage>
</organism>
<evidence type="ECO:0000313" key="2">
    <source>
        <dbReference type="Proteomes" id="UP000824200"/>
    </source>
</evidence>
<dbReference type="Proteomes" id="UP000824200">
    <property type="component" value="Unassembled WGS sequence"/>
</dbReference>